<gene>
    <name evidence="5" type="ORF">BJ684DRAFT_15675</name>
</gene>
<dbReference type="Proteomes" id="UP000267251">
    <property type="component" value="Unassembled WGS sequence"/>
</dbReference>
<dbReference type="GO" id="GO:0070034">
    <property type="term" value="F:telomerase RNA binding"/>
    <property type="evidence" value="ECO:0007669"/>
    <property type="project" value="InterPro"/>
</dbReference>
<sequence length="439" mass="49585">MLPIQTKLDRFLHGVSRLLSDQNLILDEEAYALYASTGGALSIPWILEHPSIQRIGLSMGKKDVVDLVASKANEMNIKISKDGEGIVRVNAFTDSRPDPERSVYIEGILRSMKADALRHIILKCLGGELGSTYLPSPKDINICLDFPYPGYAVVSLPNVEDVQKVISTLDCHNRIPVDEAQRRRGWRVMALTEFYGLKAQYITYRREKLMEKERAFSILQEDGSRVEEECGDTKQQAHRAEEEEEINDMMQCILHVTHLHPDTTRQVLLELLGKASKVAYVDYTRGDRECYVRYETKDAAEESLKYMKAHPVCQTNGKDTMGSEAVRAVDTPCIQVNHLTEEEEKSYALRLAEDKGGKRGKGRKRRRPLEGPAEGMRVPSTPLELIRTQAHHRVESQGTPIEGRMIHRVSWSMAPLIPLMMMVMKAGYIQPTHGATAPF</sequence>
<evidence type="ECO:0000259" key="4">
    <source>
        <dbReference type="PROSITE" id="PS51939"/>
    </source>
</evidence>
<dbReference type="Gene3D" id="3.30.70.330">
    <property type="match status" value="1"/>
</dbReference>
<dbReference type="InterPro" id="IPR000504">
    <property type="entry name" value="RRM_dom"/>
</dbReference>
<keyword evidence="1 2" id="KW-0694">RNA-binding</keyword>
<dbReference type="GO" id="GO:1904868">
    <property type="term" value="P:telomerase catalytic core complex assembly"/>
    <property type="evidence" value="ECO:0007669"/>
    <property type="project" value="InterPro"/>
</dbReference>
<proteinExistence type="predicted"/>
<feature type="region of interest" description="Disordered" evidence="3">
    <location>
        <begin position="353"/>
        <end position="378"/>
    </location>
</feature>
<dbReference type="InterPro" id="IPR035979">
    <property type="entry name" value="RBD_domain_sf"/>
</dbReference>
<dbReference type="SMART" id="SM00360">
    <property type="entry name" value="RRM"/>
    <property type="match status" value="2"/>
</dbReference>
<dbReference type="GO" id="GO:1990904">
    <property type="term" value="C:ribonucleoprotein complex"/>
    <property type="evidence" value="ECO:0007669"/>
    <property type="project" value="UniProtKB-UniRule"/>
</dbReference>
<keyword evidence="6" id="KW-1185">Reference proteome</keyword>
<dbReference type="AlphaFoldDB" id="A0A4P9Y6X3"/>
<dbReference type="InterPro" id="IPR045537">
    <property type="entry name" value="Lar7_xRRM"/>
</dbReference>
<protein>
    <recommendedName>
        <fullName evidence="4">XRRM domain-containing protein</fullName>
    </recommendedName>
</protein>
<dbReference type="OrthoDB" id="439993at2759"/>
<dbReference type="InterPro" id="IPR012677">
    <property type="entry name" value="Nucleotide-bd_a/b_plait_sf"/>
</dbReference>
<evidence type="ECO:0000256" key="3">
    <source>
        <dbReference type="SAM" id="MobiDB-lite"/>
    </source>
</evidence>
<dbReference type="InterPro" id="IPR014886">
    <property type="entry name" value="La_xRRM"/>
</dbReference>
<dbReference type="SUPFAM" id="SSF54928">
    <property type="entry name" value="RNA-binding domain, RBD"/>
    <property type="match status" value="1"/>
</dbReference>
<evidence type="ECO:0000256" key="1">
    <source>
        <dbReference type="ARBA" id="ARBA00022884"/>
    </source>
</evidence>
<dbReference type="Pfam" id="PF19977">
    <property type="entry name" value="xRRM"/>
    <property type="match status" value="1"/>
</dbReference>
<name>A0A4P9Y6X3_9FUNG</name>
<evidence type="ECO:0000313" key="6">
    <source>
        <dbReference type="Proteomes" id="UP000267251"/>
    </source>
</evidence>
<dbReference type="PROSITE" id="PS51939">
    <property type="entry name" value="XRRM"/>
    <property type="match status" value="1"/>
</dbReference>
<organism evidence="5 6">
    <name type="scientific">Piptocephalis cylindrospora</name>
    <dbReference type="NCBI Taxonomy" id="1907219"/>
    <lineage>
        <taxon>Eukaryota</taxon>
        <taxon>Fungi</taxon>
        <taxon>Fungi incertae sedis</taxon>
        <taxon>Zoopagomycota</taxon>
        <taxon>Zoopagomycotina</taxon>
        <taxon>Zoopagomycetes</taxon>
        <taxon>Zoopagales</taxon>
        <taxon>Piptocephalidaceae</taxon>
        <taxon>Piptocephalis</taxon>
    </lineage>
</organism>
<feature type="compositionally biased region" description="Basic residues" evidence="3">
    <location>
        <begin position="358"/>
        <end position="367"/>
    </location>
</feature>
<feature type="domain" description="XRRM" evidence="4">
    <location>
        <begin position="247"/>
        <end position="378"/>
    </location>
</feature>
<evidence type="ECO:0000256" key="2">
    <source>
        <dbReference type="PROSITE-ProRule" id="PRU01288"/>
    </source>
</evidence>
<accession>A0A4P9Y6X3</accession>
<evidence type="ECO:0000313" key="5">
    <source>
        <dbReference type="EMBL" id="RKP13971.1"/>
    </source>
</evidence>
<reference evidence="6" key="1">
    <citation type="journal article" date="2018" name="Nat. Microbiol.">
        <title>Leveraging single-cell genomics to expand the fungal tree of life.</title>
        <authorList>
            <person name="Ahrendt S.R."/>
            <person name="Quandt C.A."/>
            <person name="Ciobanu D."/>
            <person name="Clum A."/>
            <person name="Salamov A."/>
            <person name="Andreopoulos B."/>
            <person name="Cheng J.F."/>
            <person name="Woyke T."/>
            <person name="Pelin A."/>
            <person name="Henrissat B."/>
            <person name="Reynolds N.K."/>
            <person name="Benny G.L."/>
            <person name="Smith M.E."/>
            <person name="James T.Y."/>
            <person name="Grigoriev I.V."/>
        </authorList>
    </citation>
    <scope>NUCLEOTIDE SEQUENCE [LARGE SCALE GENOMIC DNA]</scope>
</reference>
<dbReference type="EMBL" id="KZ987910">
    <property type="protein sequence ID" value="RKP13971.1"/>
    <property type="molecule type" value="Genomic_DNA"/>
</dbReference>